<accession>A0A0E9XSG7</accession>
<evidence type="ECO:0000313" key="1">
    <source>
        <dbReference type="EMBL" id="JAI05703.1"/>
    </source>
</evidence>
<sequence>MECFTPEYLTCLLHSSKRQFVKMWTPYLHFSNSTVASTLSSILLD</sequence>
<dbReference type="EMBL" id="GBXM01002875">
    <property type="protein sequence ID" value="JAI05703.1"/>
    <property type="molecule type" value="Transcribed_RNA"/>
</dbReference>
<reference evidence="1" key="2">
    <citation type="journal article" date="2015" name="Fish Shellfish Immunol.">
        <title>Early steps in the European eel (Anguilla anguilla)-Vibrio vulnificus interaction in the gills: Role of the RtxA13 toxin.</title>
        <authorList>
            <person name="Callol A."/>
            <person name="Pajuelo D."/>
            <person name="Ebbesson L."/>
            <person name="Teles M."/>
            <person name="MacKenzie S."/>
            <person name="Amaro C."/>
        </authorList>
    </citation>
    <scope>NUCLEOTIDE SEQUENCE</scope>
</reference>
<dbReference type="AlphaFoldDB" id="A0A0E9XSG7"/>
<organism evidence="1">
    <name type="scientific">Anguilla anguilla</name>
    <name type="common">European freshwater eel</name>
    <name type="synonym">Muraena anguilla</name>
    <dbReference type="NCBI Taxonomy" id="7936"/>
    <lineage>
        <taxon>Eukaryota</taxon>
        <taxon>Metazoa</taxon>
        <taxon>Chordata</taxon>
        <taxon>Craniata</taxon>
        <taxon>Vertebrata</taxon>
        <taxon>Euteleostomi</taxon>
        <taxon>Actinopterygii</taxon>
        <taxon>Neopterygii</taxon>
        <taxon>Teleostei</taxon>
        <taxon>Anguilliformes</taxon>
        <taxon>Anguillidae</taxon>
        <taxon>Anguilla</taxon>
    </lineage>
</organism>
<name>A0A0E9XSG7_ANGAN</name>
<proteinExistence type="predicted"/>
<reference evidence="1" key="1">
    <citation type="submission" date="2014-11" db="EMBL/GenBank/DDBJ databases">
        <authorList>
            <person name="Amaro Gonzalez C."/>
        </authorList>
    </citation>
    <scope>NUCLEOTIDE SEQUENCE</scope>
</reference>
<protein>
    <submittedName>
        <fullName evidence="1">Uncharacterized protein</fullName>
    </submittedName>
</protein>